<sequence length="962" mass="112525">MPKHTSIKKHLLLSEICNNKRVQYKESYENYDLKSFSADISLQDYQIASLQNALIALDLYMCYKDSDYIKTRGEKLYRIYKEQYKDCKLEKEEINRASFWMATGSGKSIVMIKLLSLLGKAVREKKIPNKPIMLLAPNDTILAQFKDNVAKYNNHNTDFITLKELREYESATQGGLFGETTVFIARSDLLDCAQNVGKDKSAKRLDYKNYCNNDGWYILLDEAHRGDSKESIRKYYINEIACGDKLREYEGYSYNGYSKGFIFNFSATFSDELDFFTCAFNYNLEKFNNDGYGKNIAVLDSHLKSFSKESDESERIIRIIEGFILFSAIKQSKKELLRKARDFGISNIQYHNPLIIAVSDKVNTQDAGIKLYFKAILQILKEDKDIQEIAKNLYEKLKNQELYFAKDVLSDEFLEYVKNTDSKNVRENIFYASEPSNLECFRANEKELAFKSKNANEPFMLLNIAEAKKWEKEHLLELGVESFKDLQKSYFKHINEGDSSINIMLGSKVFSEGWDSNRVNLIYFINIGSKNAKKYVLQTIGRGVRIEPFTNVRKRMRYCDIHEYSTKQILSPLACGLETLFILASDNEAIKYILEEIESFITQYPLKGFKKTNTLSPLPAPKYKNTESKERRYKIAKKEEEGLRAYIQSFDEDVLTLSKCVIHKECSYDTLKEIKDFLDDKSERIIQYGDFQEFDKNKTFSHIHRILNARNKELKEFVDLSDEINHYQSFKTTLGESFANEINGIIKTILNAKSETQLKVEFESGKISLDEYTQSIKNNTDSITINSYTISAKLREHYYNPLIIYSKNDRDSKINFAINEESEREFLQDLEEFLQRDSKGLMKYEWCFSKLVENIDTLYIPYFDSEAQSERKFYPDFIFWFKSKENGEYKILFIDPKGLKIEANPRDKIKGFEDIFKDKKFLYRGKKIQTYLFYYNKNVGEFIGFEKYKKSSVKEVINEIVG</sequence>
<dbReference type="Pfam" id="PF04851">
    <property type="entry name" value="ResIII"/>
    <property type="match status" value="1"/>
</dbReference>
<dbReference type="InterPro" id="IPR050742">
    <property type="entry name" value="Helicase_Restrict-Modif_Enz"/>
</dbReference>
<proteinExistence type="predicted"/>
<dbReference type="SUPFAM" id="SSF52540">
    <property type="entry name" value="P-loop containing nucleoside triphosphate hydrolases"/>
    <property type="match status" value="2"/>
</dbReference>
<protein>
    <submittedName>
        <fullName evidence="2">Type III restriction enzyme, res subunit</fullName>
    </submittedName>
</protein>
<feature type="domain" description="Helicase/UvrB N-terminal" evidence="1">
    <location>
        <begin position="40"/>
        <end position="269"/>
    </location>
</feature>
<dbReference type="AlphaFoldDB" id="A0A222MZP5"/>
<dbReference type="RefSeq" id="WP_094325862.1">
    <property type="nucleotide sequence ID" value="NZ_CP022347.1"/>
</dbReference>
<keyword evidence="3" id="KW-1185">Reference proteome</keyword>
<evidence type="ECO:0000313" key="3">
    <source>
        <dbReference type="Proteomes" id="UP000201169"/>
    </source>
</evidence>
<dbReference type="GO" id="GO:0003677">
    <property type="term" value="F:DNA binding"/>
    <property type="evidence" value="ECO:0007669"/>
    <property type="project" value="InterPro"/>
</dbReference>
<dbReference type="OrthoDB" id="9804145at2"/>
<dbReference type="PANTHER" id="PTHR47396:SF1">
    <property type="entry name" value="ATP-DEPENDENT HELICASE IRC3-RELATED"/>
    <property type="match status" value="1"/>
</dbReference>
<dbReference type="GO" id="GO:0016787">
    <property type="term" value="F:hydrolase activity"/>
    <property type="evidence" value="ECO:0007669"/>
    <property type="project" value="InterPro"/>
</dbReference>
<gene>
    <name evidence="2" type="ORF">CAV_1436</name>
</gene>
<dbReference type="InterPro" id="IPR027417">
    <property type="entry name" value="P-loop_NTPase"/>
</dbReference>
<dbReference type="KEGG" id="cavi:CAV_1436"/>
<dbReference type="Proteomes" id="UP000201169">
    <property type="component" value="Chromosome"/>
</dbReference>
<dbReference type="EMBL" id="CP022347">
    <property type="protein sequence ID" value="ASQ31052.1"/>
    <property type="molecule type" value="Genomic_DNA"/>
</dbReference>
<evidence type="ECO:0000259" key="1">
    <source>
        <dbReference type="Pfam" id="PF04851"/>
    </source>
</evidence>
<dbReference type="InterPro" id="IPR006935">
    <property type="entry name" value="Helicase/UvrB_N"/>
</dbReference>
<dbReference type="PANTHER" id="PTHR47396">
    <property type="entry name" value="TYPE I RESTRICTION ENZYME ECOKI R PROTEIN"/>
    <property type="match status" value="1"/>
</dbReference>
<accession>A0A222MZP5</accession>
<name>A0A222MZP5_9BACT</name>
<reference evidence="2 3" key="1">
    <citation type="submission" date="2017-07" db="EMBL/GenBank/DDBJ databases">
        <title>Analysis of two Campylobacter avium genomes and identification of a novel hippuricase gene.</title>
        <authorList>
            <person name="Miller W.G."/>
            <person name="Chapman M.H."/>
            <person name="Yee E."/>
            <person name="Revez J."/>
            <person name="Bono J.L."/>
            <person name="Rossi M."/>
        </authorList>
    </citation>
    <scope>NUCLEOTIDE SEQUENCE [LARGE SCALE GENOMIC DNA]</scope>
    <source>
        <strain evidence="2 3">LMG 24591</strain>
    </source>
</reference>
<organism evidence="2 3">
    <name type="scientific">Campylobacter avium LMG 24591</name>
    <dbReference type="NCBI Taxonomy" id="522484"/>
    <lineage>
        <taxon>Bacteria</taxon>
        <taxon>Pseudomonadati</taxon>
        <taxon>Campylobacterota</taxon>
        <taxon>Epsilonproteobacteria</taxon>
        <taxon>Campylobacterales</taxon>
        <taxon>Campylobacteraceae</taxon>
        <taxon>Campylobacter</taxon>
    </lineage>
</organism>
<dbReference type="GO" id="GO:0005524">
    <property type="term" value="F:ATP binding"/>
    <property type="evidence" value="ECO:0007669"/>
    <property type="project" value="InterPro"/>
</dbReference>
<dbReference type="REBASE" id="212274">
    <property type="entry name" value="Cav24591ORF1440P"/>
</dbReference>
<evidence type="ECO:0000313" key="2">
    <source>
        <dbReference type="EMBL" id="ASQ31052.1"/>
    </source>
</evidence>
<dbReference type="GO" id="GO:0005829">
    <property type="term" value="C:cytosol"/>
    <property type="evidence" value="ECO:0007669"/>
    <property type="project" value="TreeGrafter"/>
</dbReference>
<dbReference type="Gene3D" id="3.40.50.300">
    <property type="entry name" value="P-loop containing nucleotide triphosphate hydrolases"/>
    <property type="match status" value="1"/>
</dbReference>